<dbReference type="Gene3D" id="2.40.30.10">
    <property type="entry name" value="Translation factors"/>
    <property type="match status" value="1"/>
</dbReference>
<feature type="transmembrane region" description="Helical" evidence="15">
    <location>
        <begin position="23"/>
        <end position="45"/>
    </location>
</feature>
<protein>
    <recommendedName>
        <fullName evidence="3">ferric-chelate reductase (NADPH)</fullName>
        <ecNumber evidence="3">1.16.1.9</ecNumber>
    </recommendedName>
</protein>
<evidence type="ECO:0000256" key="9">
    <source>
        <dbReference type="ARBA" id="ARBA00023002"/>
    </source>
</evidence>
<evidence type="ECO:0000256" key="13">
    <source>
        <dbReference type="ARBA" id="ARBA00048483"/>
    </source>
</evidence>
<keyword evidence="12" id="KW-0325">Glycoprotein</keyword>
<dbReference type="InterPro" id="IPR039261">
    <property type="entry name" value="FNR_nucleotide-bd"/>
</dbReference>
<reference evidence="17" key="1">
    <citation type="journal article" date="2020" name="Stud. Mycol.">
        <title>101 Dothideomycetes genomes: a test case for predicting lifestyles and emergence of pathogens.</title>
        <authorList>
            <person name="Haridas S."/>
            <person name="Albert R."/>
            <person name="Binder M."/>
            <person name="Bloem J."/>
            <person name="Labutti K."/>
            <person name="Salamov A."/>
            <person name="Andreopoulos B."/>
            <person name="Baker S."/>
            <person name="Barry K."/>
            <person name="Bills G."/>
            <person name="Bluhm B."/>
            <person name="Cannon C."/>
            <person name="Castanera R."/>
            <person name="Culley D."/>
            <person name="Daum C."/>
            <person name="Ezra D."/>
            <person name="Gonzalez J."/>
            <person name="Henrissat B."/>
            <person name="Kuo A."/>
            <person name="Liang C."/>
            <person name="Lipzen A."/>
            <person name="Lutzoni F."/>
            <person name="Magnuson J."/>
            <person name="Mondo S."/>
            <person name="Nolan M."/>
            <person name="Ohm R."/>
            <person name="Pangilinan J."/>
            <person name="Park H.-J."/>
            <person name="Ramirez L."/>
            <person name="Alfaro M."/>
            <person name="Sun H."/>
            <person name="Tritt A."/>
            <person name="Yoshinaga Y."/>
            <person name="Zwiers L.-H."/>
            <person name="Turgeon B."/>
            <person name="Goodwin S."/>
            <person name="Spatafora J."/>
            <person name="Crous P."/>
            <person name="Grigoriev I."/>
        </authorList>
    </citation>
    <scope>NUCLEOTIDE SEQUENCE</scope>
    <source>
        <strain evidence="17">CBS 262.69</strain>
    </source>
</reference>
<dbReference type="Pfam" id="PF08030">
    <property type="entry name" value="NAD_binding_6"/>
    <property type="match status" value="1"/>
</dbReference>
<evidence type="ECO:0000256" key="5">
    <source>
        <dbReference type="ARBA" id="ARBA00022475"/>
    </source>
</evidence>
<proteinExistence type="inferred from homology"/>
<feature type="transmembrane region" description="Helical" evidence="15">
    <location>
        <begin position="240"/>
        <end position="260"/>
    </location>
</feature>
<dbReference type="Gene3D" id="3.40.50.80">
    <property type="entry name" value="Nucleotide-binding domain of ferredoxin-NADP reductase (FNR) module"/>
    <property type="match status" value="2"/>
</dbReference>
<dbReference type="InterPro" id="IPR013112">
    <property type="entry name" value="FAD-bd_8"/>
</dbReference>
<keyword evidence="4" id="KW-0813">Transport</keyword>
<keyword evidence="8 15" id="KW-1133">Transmembrane helix</keyword>
<keyword evidence="7" id="KW-0249">Electron transport</keyword>
<evidence type="ECO:0000256" key="6">
    <source>
        <dbReference type="ARBA" id="ARBA00022692"/>
    </source>
</evidence>
<keyword evidence="9" id="KW-0560">Oxidoreductase</keyword>
<feature type="transmembrane region" description="Helical" evidence="15">
    <location>
        <begin position="134"/>
        <end position="154"/>
    </location>
</feature>
<organism evidence="17 18">
    <name type="scientific">Trichodelitschia bisporula</name>
    <dbReference type="NCBI Taxonomy" id="703511"/>
    <lineage>
        <taxon>Eukaryota</taxon>
        <taxon>Fungi</taxon>
        <taxon>Dikarya</taxon>
        <taxon>Ascomycota</taxon>
        <taxon>Pezizomycotina</taxon>
        <taxon>Dothideomycetes</taxon>
        <taxon>Dothideomycetes incertae sedis</taxon>
        <taxon>Phaeotrichales</taxon>
        <taxon>Phaeotrichaceae</taxon>
        <taxon>Trichodelitschia</taxon>
    </lineage>
</organism>
<dbReference type="EMBL" id="ML996688">
    <property type="protein sequence ID" value="KAF2404741.1"/>
    <property type="molecule type" value="Genomic_DNA"/>
</dbReference>
<dbReference type="EC" id="1.16.1.9" evidence="3"/>
<dbReference type="CDD" id="cd06186">
    <property type="entry name" value="NOX_Duox_like_FAD_NADP"/>
    <property type="match status" value="1"/>
</dbReference>
<dbReference type="SFLD" id="SFLDS00052">
    <property type="entry name" value="Ferric_Reductase_Domain"/>
    <property type="match status" value="1"/>
</dbReference>
<evidence type="ECO:0000259" key="16">
    <source>
        <dbReference type="PROSITE" id="PS51384"/>
    </source>
</evidence>
<dbReference type="GO" id="GO:0015677">
    <property type="term" value="P:copper ion import"/>
    <property type="evidence" value="ECO:0007669"/>
    <property type="project" value="TreeGrafter"/>
</dbReference>
<dbReference type="Pfam" id="PF01794">
    <property type="entry name" value="Ferric_reduct"/>
    <property type="match status" value="1"/>
</dbReference>
<keyword evidence="6 15" id="KW-0812">Transmembrane</keyword>
<name>A0A6G1I968_9PEZI</name>
<dbReference type="PANTHER" id="PTHR32361:SF9">
    <property type="entry name" value="FERRIC REDUCTASE TRANSMEMBRANE COMPONENT 3-RELATED"/>
    <property type="match status" value="1"/>
</dbReference>
<feature type="compositionally biased region" description="Basic and acidic residues" evidence="14">
    <location>
        <begin position="642"/>
        <end position="651"/>
    </location>
</feature>
<evidence type="ECO:0000256" key="3">
    <source>
        <dbReference type="ARBA" id="ARBA00012668"/>
    </source>
</evidence>
<feature type="region of interest" description="Disordered" evidence="14">
    <location>
        <begin position="627"/>
        <end position="663"/>
    </location>
</feature>
<evidence type="ECO:0000256" key="8">
    <source>
        <dbReference type="ARBA" id="ARBA00022989"/>
    </source>
</evidence>
<keyword evidence="10" id="KW-0406">Ion transport</keyword>
<evidence type="ECO:0000313" key="18">
    <source>
        <dbReference type="Proteomes" id="UP000799640"/>
    </source>
</evidence>
<evidence type="ECO:0000313" key="17">
    <source>
        <dbReference type="EMBL" id="KAF2404741.1"/>
    </source>
</evidence>
<comment type="catalytic activity">
    <reaction evidence="13">
        <text>2 a Fe(II)-siderophore + NADP(+) + H(+) = 2 a Fe(III)-siderophore + NADPH</text>
        <dbReference type="Rhea" id="RHEA:28795"/>
        <dbReference type="Rhea" id="RHEA-COMP:11342"/>
        <dbReference type="Rhea" id="RHEA-COMP:11344"/>
        <dbReference type="ChEBI" id="CHEBI:15378"/>
        <dbReference type="ChEBI" id="CHEBI:29033"/>
        <dbReference type="ChEBI" id="CHEBI:29034"/>
        <dbReference type="ChEBI" id="CHEBI:57783"/>
        <dbReference type="ChEBI" id="CHEBI:58349"/>
        <dbReference type="EC" id="1.16.1.9"/>
    </reaction>
</comment>
<dbReference type="AlphaFoldDB" id="A0A6G1I968"/>
<dbReference type="Proteomes" id="UP000799640">
    <property type="component" value="Unassembled WGS sequence"/>
</dbReference>
<dbReference type="GO" id="GO:0052851">
    <property type="term" value="F:ferric-chelate reductase (NADPH) activity"/>
    <property type="evidence" value="ECO:0007669"/>
    <property type="project" value="UniProtKB-EC"/>
</dbReference>
<evidence type="ECO:0000256" key="15">
    <source>
        <dbReference type="SAM" id="Phobius"/>
    </source>
</evidence>
<dbReference type="SUPFAM" id="SSF63380">
    <property type="entry name" value="Riboflavin synthase domain-like"/>
    <property type="match status" value="1"/>
</dbReference>
<feature type="compositionally biased region" description="Low complexity" evidence="14">
    <location>
        <begin position="631"/>
        <end position="641"/>
    </location>
</feature>
<feature type="transmembrane region" description="Helical" evidence="15">
    <location>
        <begin position="175"/>
        <end position="193"/>
    </location>
</feature>
<evidence type="ECO:0000256" key="12">
    <source>
        <dbReference type="ARBA" id="ARBA00023180"/>
    </source>
</evidence>
<feature type="transmembrane region" description="Helical" evidence="15">
    <location>
        <begin position="100"/>
        <end position="122"/>
    </location>
</feature>
<dbReference type="InterPro" id="IPR017938">
    <property type="entry name" value="Riboflavin_synthase-like_b-brl"/>
</dbReference>
<accession>A0A6G1I968</accession>
<evidence type="ECO:0000256" key="2">
    <source>
        <dbReference type="ARBA" id="ARBA00006278"/>
    </source>
</evidence>
<evidence type="ECO:0000256" key="7">
    <source>
        <dbReference type="ARBA" id="ARBA00022982"/>
    </source>
</evidence>
<feature type="domain" description="FAD-binding FR-type" evidence="16">
    <location>
        <begin position="301"/>
        <end position="417"/>
    </location>
</feature>
<dbReference type="PANTHER" id="PTHR32361">
    <property type="entry name" value="FERRIC/CUPRIC REDUCTASE TRANSMEMBRANE COMPONENT"/>
    <property type="match status" value="1"/>
</dbReference>
<dbReference type="InterPro" id="IPR051410">
    <property type="entry name" value="Ferric/Cupric_Reductase"/>
</dbReference>
<evidence type="ECO:0000256" key="11">
    <source>
        <dbReference type="ARBA" id="ARBA00023136"/>
    </source>
</evidence>
<evidence type="ECO:0000256" key="4">
    <source>
        <dbReference type="ARBA" id="ARBA00022448"/>
    </source>
</evidence>
<dbReference type="InterPro" id="IPR013121">
    <property type="entry name" value="Fe_red_NAD-bd_6"/>
</dbReference>
<keyword evidence="18" id="KW-1185">Reference proteome</keyword>
<dbReference type="InterPro" id="IPR017927">
    <property type="entry name" value="FAD-bd_FR_type"/>
</dbReference>
<keyword evidence="5" id="KW-1003">Cell membrane</keyword>
<evidence type="ECO:0000256" key="10">
    <source>
        <dbReference type="ARBA" id="ARBA00023065"/>
    </source>
</evidence>
<evidence type="ECO:0000256" key="14">
    <source>
        <dbReference type="SAM" id="MobiDB-lite"/>
    </source>
</evidence>
<comment type="subcellular location">
    <subcellularLocation>
        <location evidence="1">Cell membrane</location>
        <topology evidence="1">Multi-pass membrane protein</topology>
    </subcellularLocation>
</comment>
<dbReference type="SFLD" id="SFLDG01168">
    <property type="entry name" value="Ferric_reductase_subgroup_(FRE"/>
    <property type="match status" value="1"/>
</dbReference>
<dbReference type="Pfam" id="PF08022">
    <property type="entry name" value="FAD_binding_8"/>
    <property type="match status" value="1"/>
</dbReference>
<dbReference type="GO" id="GO:0006826">
    <property type="term" value="P:iron ion transport"/>
    <property type="evidence" value="ECO:0007669"/>
    <property type="project" value="TreeGrafter"/>
</dbReference>
<dbReference type="PROSITE" id="PS51384">
    <property type="entry name" value="FAD_FR"/>
    <property type="match status" value="1"/>
</dbReference>
<evidence type="ECO:0000256" key="1">
    <source>
        <dbReference type="ARBA" id="ARBA00004651"/>
    </source>
</evidence>
<comment type="similarity">
    <text evidence="2">Belongs to the ferric reductase (FRE) family.</text>
</comment>
<dbReference type="InterPro" id="IPR013130">
    <property type="entry name" value="Fe3_Rdtase_TM_dom"/>
</dbReference>
<sequence length="746" mass="81918">MDMGAGSMSMGPGIPSLFEVQNAYWAVIGAAVGVAFLANLTNMFLHRQRLYAARNGLPSPAKPKSLFFTLYATVTAVIREASNATLTPLKIRNYHVRMPTVGQTVLVLANMVVLVVLCFYGFDTTLRVNFENIGYRTGFVAIAQMPLLFLLAGKHNVIGWLSGMSYERLAWLHRWAARCFLLTTFLHFGYWLADWWPYGAWKYQKMAGDPITKHGIIAFAVLLWIVVSSSMPIRGWNYEFFVVQHLLSFTAFVTMVYIHTPVEVHPWIWACVGIFFFDRVTRWLLVLYTNISYFHPKQRASKTMTGPWACRAQFTPLSNDTTRITVHDPPVNWAPGQHVFLSCHSVVPLQSHPFTIASIPRDGKMEFYVKSEGKATRSFFRHAERQHGALPVDERGIQRSEVRTVAIEGPYGRVRPLRQFDSVVLIAGSSGASFTVPLLRDIVTGWAEPSTPSSWKDWITPRGVATRHVRFVWVVKARGQAEWFASQLSEVAAEVVALREAGLSIEVEMSVYCTCDDGFTAEHRSFLAELARAVGDGGEKVRGHLPGGRGTPLPEKLPEKEIEAKNGTTTTEYAVSPAPGRVSIDDAEAEGCGPNGCCCKREVEDEDEAGEAAECCCCGPAEGDNGRIKDTPSTAATAPSDAKIEPPKPADRPTSLATTTSWTAGATPRKSLLHPRIAVLSGRPACANVIRKSLEQARGESAVVVCGPGGLVSDVRSAVVGLSDERAVHKGTGAQGIWLHCEGFAY</sequence>
<dbReference type="GO" id="GO:0005886">
    <property type="term" value="C:plasma membrane"/>
    <property type="evidence" value="ECO:0007669"/>
    <property type="project" value="UniProtKB-SubCell"/>
</dbReference>
<dbReference type="GO" id="GO:0006879">
    <property type="term" value="P:intracellular iron ion homeostasis"/>
    <property type="evidence" value="ECO:0007669"/>
    <property type="project" value="TreeGrafter"/>
</dbReference>
<feature type="transmembrane region" description="Helical" evidence="15">
    <location>
        <begin position="213"/>
        <end position="233"/>
    </location>
</feature>
<dbReference type="OrthoDB" id="3944240at2759"/>
<keyword evidence="11 15" id="KW-0472">Membrane</keyword>
<gene>
    <name evidence="17" type="ORF">EJ06DRAFT_470640</name>
</gene>